<sequence length="196" mass="21861">MSASTKPMFCSITDRLARSISTRWMVEAPREAASMPTTPLPENRSRNEQSSKFPKMANNDVRILSMAGRISPGGHLTVRPQYMPPVILIAVLLPCHSYQQNHRMKRHKFQPPRPCCQPSMTLSSNGGACRRTERMTAWRACNKAASSRKRASTTVRTEAMSGKSVVRFVKRNLRNPDCLVPATSPGPRMSRSCSAM</sequence>
<organism evidence="2">
    <name type="scientific">bioreactor metagenome</name>
    <dbReference type="NCBI Taxonomy" id="1076179"/>
    <lineage>
        <taxon>unclassified sequences</taxon>
        <taxon>metagenomes</taxon>
        <taxon>ecological metagenomes</taxon>
    </lineage>
</organism>
<dbReference type="EMBL" id="VSSQ01082568">
    <property type="protein sequence ID" value="MPN31149.1"/>
    <property type="molecule type" value="Genomic_DNA"/>
</dbReference>
<comment type="caution">
    <text evidence="2">The sequence shown here is derived from an EMBL/GenBank/DDBJ whole genome shotgun (WGS) entry which is preliminary data.</text>
</comment>
<proteinExistence type="predicted"/>
<feature type="region of interest" description="Disordered" evidence="1">
    <location>
        <begin position="28"/>
        <end position="52"/>
    </location>
</feature>
<reference evidence="2" key="1">
    <citation type="submission" date="2019-08" db="EMBL/GenBank/DDBJ databases">
        <authorList>
            <person name="Kucharzyk K."/>
            <person name="Murdoch R.W."/>
            <person name="Higgins S."/>
            <person name="Loffler F."/>
        </authorList>
    </citation>
    <scope>NUCLEOTIDE SEQUENCE</scope>
</reference>
<dbReference type="AlphaFoldDB" id="A0A645GZI9"/>
<evidence type="ECO:0000313" key="2">
    <source>
        <dbReference type="EMBL" id="MPN31149.1"/>
    </source>
</evidence>
<protein>
    <submittedName>
        <fullName evidence="2">Uncharacterized protein</fullName>
    </submittedName>
</protein>
<evidence type="ECO:0000256" key="1">
    <source>
        <dbReference type="SAM" id="MobiDB-lite"/>
    </source>
</evidence>
<name>A0A645GZI9_9ZZZZ</name>
<gene>
    <name evidence="2" type="ORF">SDC9_178623</name>
</gene>
<accession>A0A645GZI9</accession>